<organism evidence="1">
    <name type="scientific">Rhizophora mucronata</name>
    <name type="common">Asiatic mangrove</name>
    <dbReference type="NCBI Taxonomy" id="61149"/>
    <lineage>
        <taxon>Eukaryota</taxon>
        <taxon>Viridiplantae</taxon>
        <taxon>Streptophyta</taxon>
        <taxon>Embryophyta</taxon>
        <taxon>Tracheophyta</taxon>
        <taxon>Spermatophyta</taxon>
        <taxon>Magnoliopsida</taxon>
        <taxon>eudicotyledons</taxon>
        <taxon>Gunneridae</taxon>
        <taxon>Pentapetalae</taxon>
        <taxon>rosids</taxon>
        <taxon>fabids</taxon>
        <taxon>Malpighiales</taxon>
        <taxon>Rhizophoraceae</taxon>
        <taxon>Rhizophora</taxon>
    </lineage>
</organism>
<protein>
    <submittedName>
        <fullName evidence="1">Uncharacterized protein</fullName>
    </submittedName>
</protein>
<dbReference type="AlphaFoldDB" id="A0A2P2IW16"/>
<accession>A0A2P2IW16</accession>
<sequence length="49" mass="5727">MIINLLTTNLVFLVPIKHISSKRIGLYFKAFQLNDLNSQMMINQLSYIK</sequence>
<proteinExistence type="predicted"/>
<evidence type="ECO:0000313" key="1">
    <source>
        <dbReference type="EMBL" id="MBW85387.1"/>
    </source>
</evidence>
<name>A0A2P2IW16_RHIMU</name>
<reference evidence="1" key="1">
    <citation type="submission" date="2018-02" db="EMBL/GenBank/DDBJ databases">
        <title>Rhizophora mucronata_Transcriptome.</title>
        <authorList>
            <person name="Meera S.P."/>
            <person name="Sreeshan A."/>
            <person name="Augustine A."/>
        </authorList>
    </citation>
    <scope>NUCLEOTIDE SEQUENCE</scope>
    <source>
        <tissue evidence="1">Leaf</tissue>
    </source>
</reference>
<dbReference type="EMBL" id="GGEC01004904">
    <property type="protein sequence ID" value="MBW85387.1"/>
    <property type="molecule type" value="Transcribed_RNA"/>
</dbReference>